<dbReference type="EMBL" id="BAAAHP010000105">
    <property type="protein sequence ID" value="GAA0941764.1"/>
    <property type="molecule type" value="Genomic_DNA"/>
</dbReference>
<organism evidence="9 10">
    <name type="scientific">Pseudonocardia zijingensis</name>
    <dbReference type="NCBI Taxonomy" id="153376"/>
    <lineage>
        <taxon>Bacteria</taxon>
        <taxon>Bacillati</taxon>
        <taxon>Actinomycetota</taxon>
        <taxon>Actinomycetes</taxon>
        <taxon>Pseudonocardiales</taxon>
        <taxon>Pseudonocardiaceae</taxon>
        <taxon>Pseudonocardia</taxon>
    </lineage>
</organism>
<accession>A0ABN1QF20</accession>
<dbReference type="Pfam" id="PF01925">
    <property type="entry name" value="TauE"/>
    <property type="match status" value="1"/>
</dbReference>
<feature type="transmembrane region" description="Helical" evidence="8">
    <location>
        <begin position="224"/>
        <end position="242"/>
    </location>
</feature>
<evidence type="ECO:0000256" key="7">
    <source>
        <dbReference type="ARBA" id="ARBA00023136"/>
    </source>
</evidence>
<comment type="caution">
    <text evidence="9">The sequence shown here is derived from an EMBL/GenBank/DDBJ whole genome shotgun (WGS) entry which is preliminary data.</text>
</comment>
<evidence type="ECO:0000313" key="10">
    <source>
        <dbReference type="Proteomes" id="UP001499967"/>
    </source>
</evidence>
<dbReference type="InterPro" id="IPR002781">
    <property type="entry name" value="TM_pro_TauE-like"/>
</dbReference>
<dbReference type="PANTHER" id="PTHR30269:SF37">
    <property type="entry name" value="MEMBRANE TRANSPORTER PROTEIN"/>
    <property type="match status" value="1"/>
</dbReference>
<dbReference type="PANTHER" id="PTHR30269">
    <property type="entry name" value="TRANSMEMBRANE PROTEIN YFCA"/>
    <property type="match status" value="1"/>
</dbReference>
<keyword evidence="6 8" id="KW-1133">Transmembrane helix</keyword>
<keyword evidence="7 8" id="KW-0472">Membrane</keyword>
<evidence type="ECO:0000256" key="8">
    <source>
        <dbReference type="RuleBase" id="RU363041"/>
    </source>
</evidence>
<comment type="similarity">
    <text evidence="2 8">Belongs to the 4-toluene sulfonate uptake permease (TSUP) (TC 2.A.102) family.</text>
</comment>
<evidence type="ECO:0000256" key="5">
    <source>
        <dbReference type="ARBA" id="ARBA00022692"/>
    </source>
</evidence>
<dbReference type="Proteomes" id="UP001499967">
    <property type="component" value="Unassembled WGS sequence"/>
</dbReference>
<dbReference type="RefSeq" id="WP_343942741.1">
    <property type="nucleotide sequence ID" value="NZ_BAAAHP010000105.1"/>
</dbReference>
<proteinExistence type="inferred from homology"/>
<comment type="subcellular location">
    <subcellularLocation>
        <location evidence="1 8">Cell membrane</location>
        <topology evidence="1 8">Multi-pass membrane protein</topology>
    </subcellularLocation>
</comment>
<dbReference type="InterPro" id="IPR052017">
    <property type="entry name" value="TSUP"/>
</dbReference>
<keyword evidence="5 8" id="KW-0812">Transmembrane</keyword>
<feature type="transmembrane region" description="Helical" evidence="8">
    <location>
        <begin position="99"/>
        <end position="118"/>
    </location>
</feature>
<evidence type="ECO:0000256" key="4">
    <source>
        <dbReference type="ARBA" id="ARBA00022475"/>
    </source>
</evidence>
<gene>
    <name evidence="9" type="ORF">GCM10009559_37480</name>
</gene>
<evidence type="ECO:0000256" key="1">
    <source>
        <dbReference type="ARBA" id="ARBA00004651"/>
    </source>
</evidence>
<evidence type="ECO:0000256" key="2">
    <source>
        <dbReference type="ARBA" id="ARBA00009142"/>
    </source>
</evidence>
<sequence length="248" mass="24588">MAEPGVLDLVLLGAAVLVGAGTQRISGLGFSLVSAPFLVLLLGPFTGVLLANTLSLATNVIVLGQTWRAVDVRKAVLLALPAVVAVVPGAWVVRALPAPLLALTTGGLVLVALLAVLATERARVLHGTAGAVVAGAASGFMNVTAGVGGPAIGLYGLSTAWTGRSFVATLQLYFLLLNGASVAAKGWPALTPATWVVAVGSLAAGAVSGHHLARHVSAERARVLVAGLAVLGSAAIVAQALVELFGPG</sequence>
<keyword evidence="4 8" id="KW-1003">Cell membrane</keyword>
<feature type="transmembrane region" description="Helical" evidence="8">
    <location>
        <begin position="193"/>
        <end position="212"/>
    </location>
</feature>
<reference evidence="9 10" key="1">
    <citation type="journal article" date="2019" name="Int. J. Syst. Evol. Microbiol.">
        <title>The Global Catalogue of Microorganisms (GCM) 10K type strain sequencing project: providing services to taxonomists for standard genome sequencing and annotation.</title>
        <authorList>
            <consortium name="The Broad Institute Genomics Platform"/>
            <consortium name="The Broad Institute Genome Sequencing Center for Infectious Disease"/>
            <person name="Wu L."/>
            <person name="Ma J."/>
        </authorList>
    </citation>
    <scope>NUCLEOTIDE SEQUENCE [LARGE SCALE GENOMIC DNA]</scope>
    <source>
        <strain evidence="9 10">JCM 11117</strain>
    </source>
</reference>
<name>A0ABN1QF20_9PSEU</name>
<feature type="transmembrane region" description="Helical" evidence="8">
    <location>
        <begin position="75"/>
        <end position="93"/>
    </location>
</feature>
<evidence type="ECO:0000313" key="9">
    <source>
        <dbReference type="EMBL" id="GAA0941764.1"/>
    </source>
</evidence>
<protein>
    <recommendedName>
        <fullName evidence="8">Probable membrane transporter protein</fullName>
    </recommendedName>
</protein>
<evidence type="ECO:0000256" key="3">
    <source>
        <dbReference type="ARBA" id="ARBA00022448"/>
    </source>
</evidence>
<keyword evidence="10" id="KW-1185">Reference proteome</keyword>
<keyword evidence="3" id="KW-0813">Transport</keyword>
<feature type="transmembrane region" description="Helical" evidence="8">
    <location>
        <begin position="37"/>
        <end position="63"/>
    </location>
</feature>
<evidence type="ECO:0000256" key="6">
    <source>
        <dbReference type="ARBA" id="ARBA00022989"/>
    </source>
</evidence>